<feature type="domain" description="Fibronectin type-III" evidence="10">
    <location>
        <begin position="788"/>
        <end position="874"/>
    </location>
</feature>
<dbReference type="GO" id="GO:0005615">
    <property type="term" value="C:extracellular space"/>
    <property type="evidence" value="ECO:0007669"/>
    <property type="project" value="TreeGrafter"/>
</dbReference>
<dbReference type="Pfam" id="PF18962">
    <property type="entry name" value="Por_Secre_tail"/>
    <property type="match status" value="1"/>
</dbReference>
<keyword evidence="5" id="KW-0378">Hydrolase</keyword>
<dbReference type="InterPro" id="IPR013783">
    <property type="entry name" value="Ig-like_fold"/>
</dbReference>
<sequence length="1614" mass="176129">MKKITLLTALICALSVFSQDSPQRISISNIDQSKATLLTDAGIDLRCGAQINEGNLILELGPNELNTLKDLNVDYKVEIEDLFDFYKEQTDRYLPIAKRELELSKRATKATKTSTGSVILDSFLQTEGTQEVDWVTPTNFKLGASMMGCLTISEVESEMNLMHSFFPNLISAKMDAGAPSNTKTYGNTLGTATWGPQTVYYSRMTSDQDSDEGTKPQILITSMIHAREVSALMSNMFFMWYLLENYATDPAIKHLLDNNEIYFIPVVNPDGLLWNETIAPSGGGFQRKNLRVNSGDSGTININNNDRGVDLNRNFDYFFGSAGSGSSGVPSADSYRGPNAFSEPESRILRDFVLSRNFETGLMNHSFANGIPHPYGGNPTFTSGREDEMHKMHEDMTKYNRYVSGATIFSAANGIADDWMLGGNIDGNGSVGSGQNILATTPEHGGTGFWPNPTDITPIAKTGMRIYLTAVYYGGKYARLHDLTQSDIATITADLDFGIERVGLAGSNFSIELSPVSSNIVSMTSPTTQSLTMLEQKNVSGTVTLDPSIQPNDIIEYNVKLRNEDNVVIYDVNIKKYFQPSVIFADDVDANGLSNWTVTGDWSTTNQKPYAGSPSGNTSIRSTATIPYVNNGNGVLTTSTSYSLTDVSEAVVQFYTKWDLERNFDFVEIQGSTNGTSWTPLTGKYNKPEAQSNTNDAHGGKIGLHGFQSGASSGLVYDGDQMDKWVMEEIEISAAKNSFLLGSPTAFFRFRFRSDANQRPESYSTTYEGFSIDDFKIIGPQVPCALSVPTNISVSNLATVSATISWDAIPSASFDLRYRESGTPSWTTIVDITTPTYDLTGLSQSTQYEVQVRTKCDTDVSDYSTLVNFTTPAPGAYCTSNGNNSSEEYISNVSLGTIDNPSTLNESSSGYTDYTSITPADITLNSTPTISVEKSFVGGPFTDAVSVWIDYNQDGDFDDPGEQVIEDPSSTNSLVNVAFSNPVPADALIGNTRMRVVMKFQGGTNNTAAPASCGTYNFGETEDYTVNIVEGPTCEMTTIYNGSWNNGFPDSAKEAIINSSLTLNTLDLESCSLTIEAGATLTINAGHYARIQGDIVVNGTLIIAHEGSLVQVDNNANVTKNAGGVIEVHKTSLDMKPRDFMFMSSPMTAETRDGVFGNVIDAATSTLDQAFRVIYLNPENFQADPVVTGYGPYAGAETFLSVDNTFLGNHNASEAIIPGEGYIIYPQDSYLANGITTTYDFNFNKGTLNNGIVNYPIQYNGTTIDNFNLIGNPYASAIDINKLIAANPMINEVYFWEHVTTPNNSLPGYLGENPSMQDFSMRNLTTGMPAVNNPGSTPSQFIASGQGFAIKADQAYSTTDPVVTFTNEMRSTGNNDQFKNTAEEKDLIWLKISNELFELESKTAIGFLPQATEKLDKGYDSKRLGTPLSIFSLLKDGTQLGIQGLGEFDNTKVIPIGFATAIEQVTTYSISLDDITGPSLQNTEVYLIDTTFETYTNLREKPHVFTATTANDGNRFYLAFNKNETLGINQESVLSDSIAIYPNPVKERFTISYDGRSILLKAIVTDVQGKMIQEFDLSNFKSLKSFDLANYATGIYFVQIQSSAGVVVKRILKQ</sequence>
<dbReference type="Pfam" id="PF00246">
    <property type="entry name" value="Peptidase_M14"/>
    <property type="match status" value="1"/>
</dbReference>
<keyword evidence="4 9" id="KW-0732">Signal</keyword>
<dbReference type="PROSITE" id="PS50853">
    <property type="entry name" value="FN3"/>
    <property type="match status" value="1"/>
</dbReference>
<dbReference type="EMBL" id="REFV01000001">
    <property type="protein sequence ID" value="RMB63852.1"/>
    <property type="molecule type" value="Genomic_DNA"/>
</dbReference>
<comment type="caution">
    <text evidence="12">The sequence shown here is derived from an EMBL/GenBank/DDBJ whole genome shotgun (WGS) entry which is preliminary data.</text>
</comment>
<evidence type="ECO:0000313" key="12">
    <source>
        <dbReference type="EMBL" id="RMB63852.1"/>
    </source>
</evidence>
<keyword evidence="7" id="KW-0482">Metalloprotease</keyword>
<evidence type="ECO:0000256" key="6">
    <source>
        <dbReference type="ARBA" id="ARBA00022833"/>
    </source>
</evidence>
<dbReference type="NCBIfam" id="TIGR04183">
    <property type="entry name" value="Por_Secre_tail"/>
    <property type="match status" value="1"/>
</dbReference>
<feature type="active site" description="Proton donor/acceptor" evidence="8">
    <location>
        <position position="443"/>
    </location>
</feature>
<reference evidence="12 13" key="1">
    <citation type="submission" date="2018-10" db="EMBL/GenBank/DDBJ databases">
        <title>Dokdonia luteus sp. nov., isolated from sea water.</title>
        <authorList>
            <person name="Zhou L.Y."/>
            <person name="Du Z.J."/>
        </authorList>
    </citation>
    <scope>NUCLEOTIDE SEQUENCE [LARGE SCALE GENOMIC DNA]</scope>
    <source>
        <strain evidence="12 13">SH27</strain>
    </source>
</reference>
<dbReference type="OrthoDB" id="1652165at2"/>
<evidence type="ECO:0000256" key="7">
    <source>
        <dbReference type="ARBA" id="ARBA00023049"/>
    </source>
</evidence>
<dbReference type="SMART" id="SM00631">
    <property type="entry name" value="Zn_pept"/>
    <property type="match status" value="1"/>
</dbReference>
<feature type="chain" id="PRO_5018208454" evidence="9">
    <location>
        <begin position="19"/>
        <end position="1614"/>
    </location>
</feature>
<dbReference type="InterPro" id="IPR003961">
    <property type="entry name" value="FN3_dom"/>
</dbReference>
<dbReference type="RefSeq" id="WP_121915648.1">
    <property type="nucleotide sequence ID" value="NZ_REFV01000001.1"/>
</dbReference>
<evidence type="ECO:0000256" key="4">
    <source>
        <dbReference type="ARBA" id="ARBA00022729"/>
    </source>
</evidence>
<dbReference type="SUPFAM" id="SSF53187">
    <property type="entry name" value="Zn-dependent exopeptidases"/>
    <property type="match status" value="1"/>
</dbReference>
<keyword evidence="6" id="KW-0862">Zinc</keyword>
<feature type="signal peptide" evidence="9">
    <location>
        <begin position="1"/>
        <end position="18"/>
    </location>
</feature>
<keyword evidence="13" id="KW-1185">Reference proteome</keyword>
<dbReference type="InterPro" id="IPR000834">
    <property type="entry name" value="Peptidase_M14"/>
</dbReference>
<dbReference type="Gene3D" id="2.60.40.10">
    <property type="entry name" value="Immunoglobulins"/>
    <property type="match status" value="1"/>
</dbReference>
<dbReference type="InterPro" id="IPR033810">
    <property type="entry name" value="Carboxypeptidase_T"/>
</dbReference>
<evidence type="ECO:0000256" key="3">
    <source>
        <dbReference type="ARBA" id="ARBA00022670"/>
    </source>
</evidence>
<dbReference type="CDD" id="cd00063">
    <property type="entry name" value="FN3"/>
    <property type="match status" value="1"/>
</dbReference>
<dbReference type="Pfam" id="PF00041">
    <property type="entry name" value="fn3"/>
    <property type="match status" value="1"/>
</dbReference>
<evidence type="ECO:0000256" key="1">
    <source>
        <dbReference type="ARBA" id="ARBA00001947"/>
    </source>
</evidence>
<evidence type="ECO:0000256" key="2">
    <source>
        <dbReference type="ARBA" id="ARBA00005988"/>
    </source>
</evidence>
<evidence type="ECO:0000259" key="10">
    <source>
        <dbReference type="PROSITE" id="PS50853"/>
    </source>
</evidence>
<dbReference type="GO" id="GO:0004181">
    <property type="term" value="F:metallocarboxypeptidase activity"/>
    <property type="evidence" value="ECO:0007669"/>
    <property type="project" value="InterPro"/>
</dbReference>
<dbReference type="GO" id="GO:0006508">
    <property type="term" value="P:proteolysis"/>
    <property type="evidence" value="ECO:0007669"/>
    <property type="project" value="UniProtKB-KW"/>
</dbReference>
<dbReference type="InterPro" id="IPR026444">
    <property type="entry name" value="Secre_tail"/>
</dbReference>
<evidence type="ECO:0000313" key="13">
    <source>
        <dbReference type="Proteomes" id="UP000281985"/>
    </source>
</evidence>
<organism evidence="12 13">
    <name type="scientific">Dokdonia sinensis</name>
    <dbReference type="NCBI Taxonomy" id="2479847"/>
    <lineage>
        <taxon>Bacteria</taxon>
        <taxon>Pseudomonadati</taxon>
        <taxon>Bacteroidota</taxon>
        <taxon>Flavobacteriia</taxon>
        <taxon>Flavobacteriales</taxon>
        <taxon>Flavobacteriaceae</taxon>
        <taxon>Dokdonia</taxon>
    </lineage>
</organism>
<protein>
    <submittedName>
        <fullName evidence="12">T9SS C-terminal target domain-containing protein</fullName>
    </submittedName>
</protein>
<comment type="cofactor">
    <cofactor evidence="1">
        <name>Zn(2+)</name>
        <dbReference type="ChEBI" id="CHEBI:29105"/>
    </cofactor>
</comment>
<name>A0A3M0GMA9_9FLAO</name>
<proteinExistence type="inferred from homology"/>
<keyword evidence="3" id="KW-0645">Protease</keyword>
<comment type="similarity">
    <text evidence="2 8">Belongs to the peptidase M14 family.</text>
</comment>
<evidence type="ECO:0000259" key="11">
    <source>
        <dbReference type="PROSITE" id="PS52035"/>
    </source>
</evidence>
<evidence type="ECO:0000256" key="5">
    <source>
        <dbReference type="ARBA" id="ARBA00022801"/>
    </source>
</evidence>
<dbReference type="InterPro" id="IPR045474">
    <property type="entry name" value="GEVED"/>
</dbReference>
<dbReference type="CDD" id="cd03859">
    <property type="entry name" value="M14_CPT"/>
    <property type="match status" value="1"/>
</dbReference>
<accession>A0A3M0GMA9</accession>
<dbReference type="Gene3D" id="3.40.630.10">
    <property type="entry name" value="Zn peptidases"/>
    <property type="match status" value="1"/>
</dbReference>
<dbReference type="SMART" id="SM00060">
    <property type="entry name" value="FN3"/>
    <property type="match status" value="1"/>
</dbReference>
<feature type="domain" description="Peptidase M14" evidence="11">
    <location>
        <begin position="148"/>
        <end position="474"/>
    </location>
</feature>
<dbReference type="Pfam" id="PF20009">
    <property type="entry name" value="GEVED"/>
    <property type="match status" value="1"/>
</dbReference>
<gene>
    <name evidence="12" type="ORF">EAX61_00230</name>
</gene>
<dbReference type="InterPro" id="IPR036116">
    <property type="entry name" value="FN3_sf"/>
</dbReference>
<dbReference type="PANTHER" id="PTHR11705:SF143">
    <property type="entry name" value="SLL0236 PROTEIN"/>
    <property type="match status" value="1"/>
</dbReference>
<evidence type="ECO:0000256" key="8">
    <source>
        <dbReference type="PROSITE-ProRule" id="PRU01379"/>
    </source>
</evidence>
<dbReference type="Proteomes" id="UP000281985">
    <property type="component" value="Unassembled WGS sequence"/>
</dbReference>
<dbReference type="PANTHER" id="PTHR11705">
    <property type="entry name" value="PROTEASE FAMILY M14 CARBOXYPEPTIDASE A,B"/>
    <property type="match status" value="1"/>
</dbReference>
<evidence type="ECO:0000256" key="9">
    <source>
        <dbReference type="SAM" id="SignalP"/>
    </source>
</evidence>
<dbReference type="SUPFAM" id="SSF49265">
    <property type="entry name" value="Fibronectin type III"/>
    <property type="match status" value="1"/>
</dbReference>
<dbReference type="GO" id="GO:0008270">
    <property type="term" value="F:zinc ion binding"/>
    <property type="evidence" value="ECO:0007669"/>
    <property type="project" value="InterPro"/>
</dbReference>
<dbReference type="PROSITE" id="PS52035">
    <property type="entry name" value="PEPTIDASE_M14"/>
    <property type="match status" value="1"/>
</dbReference>